<evidence type="ECO:0000256" key="1">
    <source>
        <dbReference type="SAM" id="Coils"/>
    </source>
</evidence>
<sequence>MKVKKGGIVENLRFLKVLSGRVFDPEIITMPEMSTLVDIPLGAGTVWTVKQSFSMNTLVECECVEGRTGHLSTMSALVVELSQLEHKLKEMTMLVSQKDAEIALLKAQLAKAQIEGPGSAEVSKLKAKSEALLAQNAELKEKLVKSNDAANDDLSLVIQSLTRKPSST</sequence>
<keyword evidence="1" id="KW-0175">Coiled coil</keyword>
<name>A0AAV9MHG4_9SOLN</name>
<comment type="caution">
    <text evidence="2">The sequence shown here is derived from an EMBL/GenBank/DDBJ whole genome shotgun (WGS) entry which is preliminary data.</text>
</comment>
<reference evidence="2 3" key="1">
    <citation type="submission" date="2023-10" db="EMBL/GenBank/DDBJ databases">
        <title>Genome-Wide Identification Analysis in wild type Solanum Pinnatisectum Reveals Some Genes Defensing Phytophthora Infestans.</title>
        <authorList>
            <person name="Sun C."/>
        </authorList>
    </citation>
    <scope>NUCLEOTIDE SEQUENCE [LARGE SCALE GENOMIC DNA]</scope>
    <source>
        <strain evidence="2">LQN</strain>
        <tissue evidence="2">Leaf</tissue>
    </source>
</reference>
<proteinExistence type="predicted"/>
<feature type="coiled-coil region" evidence="1">
    <location>
        <begin position="81"/>
        <end position="149"/>
    </location>
</feature>
<evidence type="ECO:0000313" key="2">
    <source>
        <dbReference type="EMBL" id="KAK4737283.1"/>
    </source>
</evidence>
<keyword evidence="3" id="KW-1185">Reference proteome</keyword>
<evidence type="ECO:0000313" key="3">
    <source>
        <dbReference type="Proteomes" id="UP001311915"/>
    </source>
</evidence>
<gene>
    <name evidence="2" type="ORF">R3W88_000980</name>
</gene>
<dbReference type="Proteomes" id="UP001311915">
    <property type="component" value="Unassembled WGS sequence"/>
</dbReference>
<organism evidence="2 3">
    <name type="scientific">Solanum pinnatisectum</name>
    <name type="common">tansyleaf nightshade</name>
    <dbReference type="NCBI Taxonomy" id="50273"/>
    <lineage>
        <taxon>Eukaryota</taxon>
        <taxon>Viridiplantae</taxon>
        <taxon>Streptophyta</taxon>
        <taxon>Embryophyta</taxon>
        <taxon>Tracheophyta</taxon>
        <taxon>Spermatophyta</taxon>
        <taxon>Magnoliopsida</taxon>
        <taxon>eudicotyledons</taxon>
        <taxon>Gunneridae</taxon>
        <taxon>Pentapetalae</taxon>
        <taxon>asterids</taxon>
        <taxon>lamiids</taxon>
        <taxon>Solanales</taxon>
        <taxon>Solanaceae</taxon>
        <taxon>Solanoideae</taxon>
        <taxon>Solaneae</taxon>
        <taxon>Solanum</taxon>
    </lineage>
</organism>
<protein>
    <submittedName>
        <fullName evidence="2">Uncharacterized protein</fullName>
    </submittedName>
</protein>
<accession>A0AAV9MHG4</accession>
<dbReference type="AlphaFoldDB" id="A0AAV9MHG4"/>
<dbReference type="EMBL" id="JAWPEI010000001">
    <property type="protein sequence ID" value="KAK4737283.1"/>
    <property type="molecule type" value="Genomic_DNA"/>
</dbReference>